<sequence>MTATLNDQTGRKKRPEPSAEAKAAAELVRAAKEQGLSLTGPDGLLKQLTKTVLETALNEEMTEHLGYAKHDTAGAGASNIRNGNRSKTVLTDASGAVQIDVPRDRAGTFEPQIVRKRQRRLSGVDEVVLSLYAKGLTTGEISAHFAEIYGASVSKETISRITDKVIEEMTDWSHRPLDEIYAAVFIDAIVIKVRDGQVANRPFYAAIGVTLDGEKDILGLWAGTGGEGAKFWMSVLTDLRNRGVKDVFFLVCDGLKGLPEVVTNVWPHTVVQTCIIHLIRNTFRLTSRRYWDELKRDIKPIYTAVNATAARAAFDDLADKWGDRYPAVIRLWDNAWAEFIPFLDYDLEIRTVICSTNAIESLNARYRRAVKARGHFPNELAALKCLYLVTRSLDPTGAGRTRWTMRWKPALNAFAITFSDRFPAAETY</sequence>
<keyword evidence="3 6" id="KW-0815">Transposition</keyword>
<dbReference type="Proteomes" id="UP001611075">
    <property type="component" value="Unassembled WGS sequence"/>
</dbReference>
<gene>
    <name evidence="8" type="ORF">ACH4OY_31325</name>
</gene>
<evidence type="ECO:0000256" key="6">
    <source>
        <dbReference type="RuleBase" id="RU365089"/>
    </source>
</evidence>
<comment type="caution">
    <text evidence="8">The sequence shown here is derived from an EMBL/GenBank/DDBJ whole genome shotgun (WGS) entry which is preliminary data.</text>
</comment>
<keyword evidence="4 6" id="KW-0238">DNA-binding</keyword>
<dbReference type="NCBIfam" id="NF033543">
    <property type="entry name" value="transpos_IS256"/>
    <property type="match status" value="1"/>
</dbReference>
<name>A0ABW7SXX1_9ACTN</name>
<evidence type="ECO:0000313" key="9">
    <source>
        <dbReference type="Proteomes" id="UP001611075"/>
    </source>
</evidence>
<dbReference type="PANTHER" id="PTHR33217:SF8">
    <property type="entry name" value="MUTATOR FAMILY TRANSPOSASE"/>
    <property type="match status" value="1"/>
</dbReference>
<evidence type="ECO:0000256" key="5">
    <source>
        <dbReference type="ARBA" id="ARBA00023172"/>
    </source>
</evidence>
<proteinExistence type="inferred from homology"/>
<organism evidence="8 9">
    <name type="scientific">Micromonospora rubida</name>
    <dbReference type="NCBI Taxonomy" id="2697657"/>
    <lineage>
        <taxon>Bacteria</taxon>
        <taxon>Bacillati</taxon>
        <taxon>Actinomycetota</taxon>
        <taxon>Actinomycetes</taxon>
        <taxon>Micromonosporales</taxon>
        <taxon>Micromonosporaceae</taxon>
        <taxon>Micromonospora</taxon>
    </lineage>
</organism>
<protein>
    <recommendedName>
        <fullName evidence="6">Mutator family transposase</fullName>
    </recommendedName>
</protein>
<dbReference type="Pfam" id="PF00872">
    <property type="entry name" value="Transposase_mut"/>
    <property type="match status" value="1"/>
</dbReference>
<accession>A0ABW7SXX1</accession>
<keyword evidence="5 6" id="KW-0233">DNA recombination</keyword>
<keyword evidence="9" id="KW-1185">Reference proteome</keyword>
<evidence type="ECO:0000256" key="4">
    <source>
        <dbReference type="ARBA" id="ARBA00023125"/>
    </source>
</evidence>
<reference evidence="8 9" key="1">
    <citation type="submission" date="2024-10" db="EMBL/GenBank/DDBJ databases">
        <title>The Natural Products Discovery Center: Release of the First 8490 Sequenced Strains for Exploring Actinobacteria Biosynthetic Diversity.</title>
        <authorList>
            <person name="Kalkreuter E."/>
            <person name="Kautsar S.A."/>
            <person name="Yang D."/>
            <person name="Bader C.D."/>
            <person name="Teijaro C.N."/>
            <person name="Fluegel L."/>
            <person name="Davis C.M."/>
            <person name="Simpson J.R."/>
            <person name="Lauterbach L."/>
            <person name="Steele A.D."/>
            <person name="Gui C."/>
            <person name="Meng S."/>
            <person name="Li G."/>
            <person name="Viehrig K."/>
            <person name="Ye F."/>
            <person name="Su P."/>
            <person name="Kiefer A.F."/>
            <person name="Nichols A."/>
            <person name="Cepeda A.J."/>
            <person name="Yan W."/>
            <person name="Fan B."/>
            <person name="Jiang Y."/>
            <person name="Adhikari A."/>
            <person name="Zheng C.-J."/>
            <person name="Schuster L."/>
            <person name="Cowan T.M."/>
            <person name="Smanski M.J."/>
            <person name="Chevrette M.G."/>
            <person name="De Carvalho L.P.S."/>
            <person name="Shen B."/>
        </authorList>
    </citation>
    <scope>NUCLEOTIDE SEQUENCE [LARGE SCALE GENOMIC DNA]</scope>
    <source>
        <strain evidence="8 9">NPDC021253</strain>
    </source>
</reference>
<evidence type="ECO:0000256" key="2">
    <source>
        <dbReference type="ARBA" id="ARBA00010961"/>
    </source>
</evidence>
<dbReference type="InterPro" id="IPR001207">
    <property type="entry name" value="Transposase_mutator"/>
</dbReference>
<comment type="function">
    <text evidence="1 6">Required for the transposition of the insertion element.</text>
</comment>
<evidence type="ECO:0000313" key="8">
    <source>
        <dbReference type="EMBL" id="MFI0797137.1"/>
    </source>
</evidence>
<comment type="similarity">
    <text evidence="2 6">Belongs to the transposase mutator family.</text>
</comment>
<keyword evidence="6" id="KW-0814">Transposable element</keyword>
<evidence type="ECO:0000256" key="7">
    <source>
        <dbReference type="SAM" id="MobiDB-lite"/>
    </source>
</evidence>
<evidence type="ECO:0000256" key="3">
    <source>
        <dbReference type="ARBA" id="ARBA00022578"/>
    </source>
</evidence>
<feature type="region of interest" description="Disordered" evidence="7">
    <location>
        <begin position="1"/>
        <end position="21"/>
    </location>
</feature>
<dbReference type="PANTHER" id="PTHR33217">
    <property type="entry name" value="TRANSPOSASE FOR INSERTION SEQUENCE ELEMENT IS1081"/>
    <property type="match status" value="1"/>
</dbReference>
<dbReference type="PROSITE" id="PS01007">
    <property type="entry name" value="TRANSPOSASE_MUTATOR"/>
    <property type="match status" value="1"/>
</dbReference>
<dbReference type="RefSeq" id="WP_396685881.1">
    <property type="nucleotide sequence ID" value="NZ_JBIRPU010000047.1"/>
</dbReference>
<dbReference type="EMBL" id="JBIRPU010000047">
    <property type="protein sequence ID" value="MFI0797137.1"/>
    <property type="molecule type" value="Genomic_DNA"/>
</dbReference>
<evidence type="ECO:0000256" key="1">
    <source>
        <dbReference type="ARBA" id="ARBA00002190"/>
    </source>
</evidence>